<dbReference type="Pfam" id="PF06881">
    <property type="entry name" value="Elongin_A"/>
    <property type="match status" value="1"/>
</dbReference>
<reference evidence="3 4" key="1">
    <citation type="submission" date="2017-03" db="EMBL/GenBank/DDBJ databases">
        <title>Genomes of endolithic fungi from Antarctica.</title>
        <authorList>
            <person name="Coleine C."/>
            <person name="Masonjones S."/>
            <person name="Stajich J.E."/>
        </authorList>
    </citation>
    <scope>NUCLEOTIDE SEQUENCE [LARGE SCALE GENOMIC DNA]</scope>
    <source>
        <strain evidence="3 4">CCFEE 5187</strain>
    </source>
</reference>
<organism evidence="3 4">
    <name type="scientific">Cryomyces minteri</name>
    <dbReference type="NCBI Taxonomy" id="331657"/>
    <lineage>
        <taxon>Eukaryota</taxon>
        <taxon>Fungi</taxon>
        <taxon>Dikarya</taxon>
        <taxon>Ascomycota</taxon>
        <taxon>Pezizomycotina</taxon>
        <taxon>Dothideomycetes</taxon>
        <taxon>Dothideomycetes incertae sedis</taxon>
        <taxon>Cryomyces</taxon>
    </lineage>
</organism>
<sequence length="329" mass="36521">MPCSSLLDLSRRACIRNIDGITDVGDLPYHLLRPILLKVENPEQLREIETASPQICGHDAELWRAFMKRDIPNWEKKPHEPRNPNSWGKVYRKLLREDEEEQRQSEEALRAALNIRKEEKEKNQATIIHKAIDPEKRKARPAAKSSSTALLSFGGGSRTKTNTAQGVLDRARRETQETRNARNSALTMPTHLLNVKASQVRQAPRGMVVGYNRPAPPKIVGSSISRPAPIFISRPVVTDRDRALNAAIRSEREEKERRLKALTGLSNTGAQKPLAPPRVPGARGIASLPGIAAAGSPTSRTASPAPAPAPQQRKRPGYDPFMAVKRRKV</sequence>
<dbReference type="AlphaFoldDB" id="A0A4U0XDC1"/>
<dbReference type="STRING" id="331657.A0A4U0XDC1"/>
<evidence type="ECO:0000256" key="2">
    <source>
        <dbReference type="SAM" id="MobiDB-lite"/>
    </source>
</evidence>
<keyword evidence="4" id="KW-1185">Reference proteome</keyword>
<evidence type="ECO:0000313" key="3">
    <source>
        <dbReference type="EMBL" id="TKA73967.1"/>
    </source>
</evidence>
<dbReference type="Gene3D" id="6.10.250.3180">
    <property type="match status" value="1"/>
</dbReference>
<feature type="compositionally biased region" description="Basic and acidic residues" evidence="2">
    <location>
        <begin position="169"/>
        <end position="180"/>
    </location>
</feature>
<proteinExistence type="predicted"/>
<evidence type="ECO:0000256" key="1">
    <source>
        <dbReference type="SAM" id="Coils"/>
    </source>
</evidence>
<feature type="compositionally biased region" description="Low complexity" evidence="2">
    <location>
        <begin position="292"/>
        <end position="304"/>
    </location>
</feature>
<comment type="caution">
    <text evidence="3">The sequence shown here is derived from an EMBL/GenBank/DDBJ whole genome shotgun (WGS) entry which is preliminary data.</text>
</comment>
<evidence type="ECO:0008006" key="5">
    <source>
        <dbReference type="Google" id="ProtNLM"/>
    </source>
</evidence>
<dbReference type="EMBL" id="NAJN01000395">
    <property type="protein sequence ID" value="TKA73967.1"/>
    <property type="molecule type" value="Genomic_DNA"/>
</dbReference>
<feature type="region of interest" description="Disordered" evidence="2">
    <location>
        <begin position="135"/>
        <end position="180"/>
    </location>
</feature>
<accession>A0A4U0XDC1</accession>
<dbReference type="PANTHER" id="PTHR15141:SF76">
    <property type="entry name" value="TRANSCRIPTION ELONGATION FACTOR B POLYPEPTIDE 3"/>
    <property type="match status" value="1"/>
</dbReference>
<name>A0A4U0XDC1_9PEZI</name>
<dbReference type="PANTHER" id="PTHR15141">
    <property type="entry name" value="TRANSCRIPTION ELONGATION FACTOR B POLYPEPTIDE 3"/>
    <property type="match status" value="1"/>
</dbReference>
<dbReference type="OrthoDB" id="21513at2759"/>
<gene>
    <name evidence="3" type="ORF">B0A49_02903</name>
</gene>
<evidence type="ECO:0000313" key="4">
    <source>
        <dbReference type="Proteomes" id="UP000308768"/>
    </source>
</evidence>
<protein>
    <recommendedName>
        <fullName evidence="5">Elongin-A</fullName>
    </recommendedName>
</protein>
<feature type="coiled-coil region" evidence="1">
    <location>
        <begin position="96"/>
        <end position="123"/>
    </location>
</feature>
<dbReference type="InterPro" id="IPR010684">
    <property type="entry name" value="RNA_pol_II_trans_fac_SIII_A"/>
</dbReference>
<dbReference type="GO" id="GO:0006368">
    <property type="term" value="P:transcription elongation by RNA polymerase II"/>
    <property type="evidence" value="ECO:0007669"/>
    <property type="project" value="InterPro"/>
</dbReference>
<keyword evidence="1" id="KW-0175">Coiled coil</keyword>
<dbReference type="GO" id="GO:0070449">
    <property type="term" value="C:elongin complex"/>
    <property type="evidence" value="ECO:0007669"/>
    <property type="project" value="InterPro"/>
</dbReference>
<feature type="region of interest" description="Disordered" evidence="2">
    <location>
        <begin position="262"/>
        <end position="329"/>
    </location>
</feature>
<dbReference type="Proteomes" id="UP000308768">
    <property type="component" value="Unassembled WGS sequence"/>
</dbReference>
<dbReference type="InterPro" id="IPR051870">
    <property type="entry name" value="Elongin-A_domain"/>
</dbReference>